<keyword evidence="1" id="KW-0175">Coiled coil</keyword>
<name>A0ABD3PAT9_9STRA</name>
<feature type="compositionally biased region" description="Polar residues" evidence="2">
    <location>
        <begin position="177"/>
        <end position="187"/>
    </location>
</feature>
<proteinExistence type="predicted"/>
<evidence type="ECO:0000256" key="1">
    <source>
        <dbReference type="SAM" id="Coils"/>
    </source>
</evidence>
<evidence type="ECO:0000313" key="4">
    <source>
        <dbReference type="Proteomes" id="UP001516023"/>
    </source>
</evidence>
<protein>
    <submittedName>
        <fullName evidence="3">Uncharacterized protein</fullName>
    </submittedName>
</protein>
<dbReference type="Proteomes" id="UP001516023">
    <property type="component" value="Unassembled WGS sequence"/>
</dbReference>
<dbReference type="AlphaFoldDB" id="A0ABD3PAT9"/>
<sequence>MNAPESWWHSLSDECPITLEPLSDLPYPPFLLYSTNDNDSVTESTVSKTTVSKTQYYFDGLALATYVISQGNFANPLTRKPLSYDDCVRLDDYLDEHIYQQKESREQFETTILFREKISVREAFALRHSIKVKFGRGNADNEAQAQRAEVLRNEAAVALRGLFVFGHYDTSSDRNRTTQSSNSQQLPRSAGGFDLSYTPGLGQNHPWGSNSLEQEGLRIIDDNEAAFSAADAVAWQDIQEAFPHLMGLGTDVNPSPRQSQQHDNRSSQLLEVVRRTAVITIKEEREKAEQLERNRRLYFLQALERKKKRVIAKQQAKQAAAASLLDELRAKDELQIARNEIDRWREQQWKSWEKASLKHNEIQNQQDSNVHTPEQLLPSADASNLHSVTELENQTSDENEEARRRAALKKKAKRQRAKERAKEQKRQEHAAIKEKERAVEIQKKKESSNVKCGSCGEGVLGHGFEKFGLKFCSTTCARRGPMPG</sequence>
<feature type="region of interest" description="Disordered" evidence="2">
    <location>
        <begin position="171"/>
        <end position="208"/>
    </location>
</feature>
<dbReference type="EMBL" id="JABMIG020000218">
    <property type="protein sequence ID" value="KAL3785258.1"/>
    <property type="molecule type" value="Genomic_DNA"/>
</dbReference>
<feature type="region of interest" description="Disordered" evidence="2">
    <location>
        <begin position="410"/>
        <end position="443"/>
    </location>
</feature>
<organism evidence="3 4">
    <name type="scientific">Cyclotella cryptica</name>
    <dbReference type="NCBI Taxonomy" id="29204"/>
    <lineage>
        <taxon>Eukaryota</taxon>
        <taxon>Sar</taxon>
        <taxon>Stramenopiles</taxon>
        <taxon>Ochrophyta</taxon>
        <taxon>Bacillariophyta</taxon>
        <taxon>Coscinodiscophyceae</taxon>
        <taxon>Thalassiosirophycidae</taxon>
        <taxon>Stephanodiscales</taxon>
        <taxon>Stephanodiscaceae</taxon>
        <taxon>Cyclotella</taxon>
    </lineage>
</organism>
<keyword evidence="4" id="KW-1185">Reference proteome</keyword>
<feature type="region of interest" description="Disordered" evidence="2">
    <location>
        <begin position="246"/>
        <end position="266"/>
    </location>
</feature>
<reference evidence="3 4" key="1">
    <citation type="journal article" date="2020" name="G3 (Bethesda)">
        <title>Improved Reference Genome for Cyclotella cryptica CCMP332, a Model for Cell Wall Morphogenesis, Salinity Adaptation, and Lipid Production in Diatoms (Bacillariophyta).</title>
        <authorList>
            <person name="Roberts W.R."/>
            <person name="Downey K.M."/>
            <person name="Ruck E.C."/>
            <person name="Traller J.C."/>
            <person name="Alverson A.J."/>
        </authorList>
    </citation>
    <scope>NUCLEOTIDE SEQUENCE [LARGE SCALE GENOMIC DNA]</scope>
    <source>
        <strain evidence="3 4">CCMP332</strain>
    </source>
</reference>
<comment type="caution">
    <text evidence="3">The sequence shown here is derived from an EMBL/GenBank/DDBJ whole genome shotgun (WGS) entry which is preliminary data.</text>
</comment>
<feature type="compositionally biased region" description="Basic and acidic residues" evidence="2">
    <location>
        <begin position="418"/>
        <end position="443"/>
    </location>
</feature>
<evidence type="ECO:0000313" key="3">
    <source>
        <dbReference type="EMBL" id="KAL3785258.1"/>
    </source>
</evidence>
<gene>
    <name evidence="3" type="ORF">HJC23_002713</name>
</gene>
<evidence type="ECO:0000256" key="2">
    <source>
        <dbReference type="SAM" id="MobiDB-lite"/>
    </source>
</evidence>
<accession>A0ABD3PAT9</accession>
<feature type="coiled-coil region" evidence="1">
    <location>
        <begin position="274"/>
        <end position="347"/>
    </location>
</feature>